<dbReference type="Pfam" id="PF05050">
    <property type="entry name" value="Methyltransf_21"/>
    <property type="match status" value="1"/>
</dbReference>
<feature type="domain" description="Methyltransferase FkbM" evidence="1">
    <location>
        <begin position="154"/>
        <end position="223"/>
    </location>
</feature>
<evidence type="ECO:0000259" key="1">
    <source>
        <dbReference type="Pfam" id="PF05050"/>
    </source>
</evidence>
<dbReference type="InterPro" id="IPR006342">
    <property type="entry name" value="FkbM_mtfrase"/>
</dbReference>
<name>A0A4U8UGI3_9HELI</name>
<dbReference type="RefSeq" id="WP_034551960.1">
    <property type="nucleotide sequence ID" value="NZ_JRPC02000001.1"/>
</dbReference>
<dbReference type="PANTHER" id="PTHR32026:SF10">
    <property type="entry name" value="METHYLTRANSFERASE-LIKE PROTEIN 24-RELATED"/>
    <property type="match status" value="1"/>
</dbReference>
<sequence>MKKLEEAIRQNTQIHYNLLMSNIIIHSLIKEEDKQILLLLLQDRDRNYVRINHNQQCLENIQKYLEILQPIKVAYEDLVRVGGKGDGGYVMYKPNLLCSSGGGGIPLNEVKAISLGVSESSPWDLEMAQRGYQVVEYDGSIEQCPYNHPNIAFHKRFVGVGENCISLSSIIEDNHLKKMANILQVDIENAEWEVLEQVDLALVAEYFTQVIFEFHGCNPEEDEGAKRRLKVLEKINEYYEPIHLHFNNHGKIFYSQGLFFGTTLEVSYMKKGEIPFSKEKVVEGILEGLDYPNHPSNPEIPIYFKE</sequence>
<accession>A0A4U8UGI3</accession>
<evidence type="ECO:0000313" key="2">
    <source>
        <dbReference type="EMBL" id="TLE17256.1"/>
    </source>
</evidence>
<gene>
    <name evidence="2" type="ORF">LS72_000475</name>
</gene>
<keyword evidence="3" id="KW-1185">Reference proteome</keyword>
<protein>
    <recommendedName>
        <fullName evidence="1">Methyltransferase FkbM domain-containing protein</fullName>
    </recommendedName>
</protein>
<dbReference type="EMBL" id="JRPC02000001">
    <property type="protein sequence ID" value="TLE17256.1"/>
    <property type="molecule type" value="Genomic_DNA"/>
</dbReference>
<organism evidence="2 3">
    <name type="scientific">Helicobacter apodemus</name>
    <dbReference type="NCBI Taxonomy" id="135569"/>
    <lineage>
        <taxon>Bacteria</taxon>
        <taxon>Pseudomonadati</taxon>
        <taxon>Campylobacterota</taxon>
        <taxon>Epsilonproteobacteria</taxon>
        <taxon>Campylobacterales</taxon>
        <taxon>Helicobacteraceae</taxon>
        <taxon>Helicobacter</taxon>
    </lineage>
</organism>
<dbReference type="AlphaFoldDB" id="A0A4U8UGI3"/>
<comment type="caution">
    <text evidence="2">The sequence shown here is derived from an EMBL/GenBank/DDBJ whole genome shotgun (WGS) entry which is preliminary data.</text>
</comment>
<dbReference type="InterPro" id="IPR026913">
    <property type="entry name" value="METTL24"/>
</dbReference>
<proteinExistence type="predicted"/>
<dbReference type="PANTHER" id="PTHR32026">
    <property type="entry name" value="METHYLTRANSFERASE-LIKE PROTEIN 24"/>
    <property type="match status" value="1"/>
</dbReference>
<evidence type="ECO:0000313" key="3">
    <source>
        <dbReference type="Proteomes" id="UP000029920"/>
    </source>
</evidence>
<reference evidence="2 3" key="1">
    <citation type="journal article" date="2014" name="Genome Announc.">
        <title>Draft genome sequences of eight enterohepatic helicobacter species isolated from both laboratory and wild rodents.</title>
        <authorList>
            <person name="Sheh A."/>
            <person name="Shen Z."/>
            <person name="Fox J.G."/>
        </authorList>
    </citation>
    <scope>NUCLEOTIDE SEQUENCE [LARGE SCALE GENOMIC DNA]</scope>
    <source>
        <strain evidence="2 3">MIT-03-7007</strain>
    </source>
</reference>
<dbReference type="Proteomes" id="UP000029920">
    <property type="component" value="Unassembled WGS sequence"/>
</dbReference>